<evidence type="ECO:0000313" key="8">
    <source>
        <dbReference type="Proteomes" id="UP000006241"/>
    </source>
</evidence>
<feature type="transmembrane region" description="Helical" evidence="5">
    <location>
        <begin position="245"/>
        <end position="264"/>
    </location>
</feature>
<protein>
    <submittedName>
        <fullName evidence="7">O-antigen polymerase</fullName>
    </submittedName>
</protein>
<accession>C2FRP7</accession>
<dbReference type="EMBL" id="ACHB01000002">
    <property type="protein sequence ID" value="EEI94262.1"/>
    <property type="molecule type" value="Genomic_DNA"/>
</dbReference>
<evidence type="ECO:0000256" key="5">
    <source>
        <dbReference type="SAM" id="Phobius"/>
    </source>
</evidence>
<dbReference type="RefSeq" id="WP_003012584.1">
    <property type="nucleotide sequence ID" value="NZ_GG668638.1"/>
</dbReference>
<feature type="transmembrane region" description="Helical" evidence="5">
    <location>
        <begin position="220"/>
        <end position="239"/>
    </location>
</feature>
<dbReference type="PANTHER" id="PTHR37422">
    <property type="entry name" value="TEICHURONIC ACID BIOSYNTHESIS PROTEIN TUAE"/>
    <property type="match status" value="1"/>
</dbReference>
<sequence>MTKSKKAHKKSIQKNDNRIAADVTTSLPRKEFDASAYVYLIFIALYLIVDIIPRGDIIDTAGQQRIQLDIINISAIIYILRKFSQGYGFKVSLFFKQIIPILFISFFVLSGISIFAGLNKVEGLLEYAAYTTTLISFLNIFTLIFLAKDNIKVISIIVTCIVLYQSGAELYKFIREVNTLPLWEAILNIKWTTGNKNIFGATLIVKLCFVVYTFLRTKGIFRYIALLTYFIALLTLFFISARAIYISSTLIILFITLGTTILYWKSEKRNSTLLHNAVLISLFIISFLIVDKTLTKYSKDGSDKQINTEQSQSSSFIEERAQTITDFDNSGTNIRLFMWKASLEGIKERPLLGYGLGNYKIESSRITGKYYTSNVFNRYNHNDFLQVAFESGIITGLLYFGLFVFAFIYTLKILFKKEYNQERKFAAILIFSGIIGYFIDSVFNFPLARPNMNIMFVLLLAMTIANYVSVKVKAGTTSYKPVYKYIYYFTFILGTATFFINYINYKSYKAQYLIDTDSDKVDYSNPHPKYTYQQVEQMLSGSVPNLGVDSEPLLLKKAKYLYFEKRYQEMLDILKDYDKVSPYTVYDDNMKMLMYANLGKVDSAYKYSQVMFNERPYSYSDYKMNIELAGSNKDVNGVKKSFHDFNKYTQSQEAYEYYLKNLLKSEYDFKSDTTILAEGMRLYPESETVKSLKKYVDFLKSSDLTPEQLKLILTRNKQ</sequence>
<feature type="transmembrane region" description="Helical" evidence="5">
    <location>
        <begin position="36"/>
        <end position="53"/>
    </location>
</feature>
<comment type="subcellular location">
    <subcellularLocation>
        <location evidence="1">Membrane</location>
        <topology evidence="1">Multi-pass membrane protein</topology>
    </subcellularLocation>
</comment>
<feature type="transmembrane region" description="Helical" evidence="5">
    <location>
        <begin position="427"/>
        <end position="446"/>
    </location>
</feature>
<evidence type="ECO:0000256" key="2">
    <source>
        <dbReference type="ARBA" id="ARBA00022692"/>
    </source>
</evidence>
<feature type="transmembrane region" description="Helical" evidence="5">
    <location>
        <begin position="127"/>
        <end position="146"/>
    </location>
</feature>
<dbReference type="Pfam" id="PF04932">
    <property type="entry name" value="Wzy_C"/>
    <property type="match status" value="1"/>
</dbReference>
<evidence type="ECO:0000256" key="1">
    <source>
        <dbReference type="ARBA" id="ARBA00004141"/>
    </source>
</evidence>
<comment type="caution">
    <text evidence="7">The sequence shown here is derived from an EMBL/GenBank/DDBJ whole genome shotgun (WGS) entry which is preliminary data.</text>
</comment>
<evidence type="ECO:0000313" key="7">
    <source>
        <dbReference type="EMBL" id="EEI94262.1"/>
    </source>
</evidence>
<feature type="transmembrane region" description="Helical" evidence="5">
    <location>
        <begin position="93"/>
        <end position="115"/>
    </location>
</feature>
<dbReference type="InterPro" id="IPR007016">
    <property type="entry name" value="O-antigen_ligase-rel_domated"/>
</dbReference>
<name>C2FRP7_SPHSI</name>
<proteinExistence type="predicted"/>
<evidence type="ECO:0000256" key="4">
    <source>
        <dbReference type="ARBA" id="ARBA00023136"/>
    </source>
</evidence>
<dbReference type="AlphaFoldDB" id="C2FRP7"/>
<evidence type="ECO:0000259" key="6">
    <source>
        <dbReference type="Pfam" id="PF04932"/>
    </source>
</evidence>
<dbReference type="GO" id="GO:0016020">
    <property type="term" value="C:membrane"/>
    <property type="evidence" value="ECO:0007669"/>
    <property type="project" value="UniProtKB-SubCell"/>
</dbReference>
<evidence type="ECO:0000256" key="3">
    <source>
        <dbReference type="ARBA" id="ARBA00022989"/>
    </source>
</evidence>
<dbReference type="Proteomes" id="UP000006241">
    <property type="component" value="Unassembled WGS sequence"/>
</dbReference>
<feature type="domain" description="O-antigen ligase-related" evidence="6">
    <location>
        <begin position="228"/>
        <end position="400"/>
    </location>
</feature>
<feature type="transmembrane region" description="Helical" evidence="5">
    <location>
        <begin position="198"/>
        <end position="215"/>
    </location>
</feature>
<reference evidence="7 8" key="1">
    <citation type="submission" date="2009-01" db="EMBL/GenBank/DDBJ databases">
        <authorList>
            <person name="Qin X."/>
            <person name="Bachman B."/>
            <person name="Battles P."/>
            <person name="Bell A."/>
            <person name="Bess C."/>
            <person name="Bickham C."/>
            <person name="Chaboub L."/>
            <person name="Chen D."/>
            <person name="Coyle M."/>
            <person name="Deiros D.R."/>
            <person name="Dinh H."/>
            <person name="Forbes L."/>
            <person name="Fowler G."/>
            <person name="Francisco L."/>
            <person name="Fu Q."/>
            <person name="Gubbala S."/>
            <person name="Hale W."/>
            <person name="Han Y."/>
            <person name="Hemphill L."/>
            <person name="Highlander S.K."/>
            <person name="Hirani K."/>
            <person name="Hogues M."/>
            <person name="Jackson L."/>
            <person name="Jakkamsetti A."/>
            <person name="Javaid M."/>
            <person name="Jiang H."/>
            <person name="Korchina V."/>
            <person name="Kovar C."/>
            <person name="Lara F."/>
            <person name="Lee S."/>
            <person name="Mata R."/>
            <person name="Mathew T."/>
            <person name="Moen C."/>
            <person name="Morales K."/>
            <person name="Munidasa M."/>
            <person name="Nazareth L."/>
            <person name="Ngo R."/>
            <person name="Nguyen L."/>
            <person name="Okwuonu G."/>
            <person name="Ongeri F."/>
            <person name="Patil S."/>
            <person name="Petrosino J."/>
            <person name="Pham C."/>
            <person name="Pham P."/>
            <person name="Pu L.-L."/>
            <person name="Puazo M."/>
            <person name="Raj R."/>
            <person name="Reid J."/>
            <person name="Rouhana J."/>
            <person name="Saada N."/>
            <person name="Shang Y."/>
            <person name="Simmons D."/>
            <person name="Thornton R."/>
            <person name="Warren J."/>
            <person name="Weissenberger G."/>
            <person name="Zhang J."/>
            <person name="Zhang L."/>
            <person name="Zhou C."/>
            <person name="Zhu D."/>
            <person name="Muzny D."/>
            <person name="Worley K."/>
            <person name="Gibbs R."/>
        </authorList>
    </citation>
    <scope>NUCLEOTIDE SEQUENCE [LARGE SCALE GENOMIC DNA]</scope>
    <source>
        <strain evidence="7 8">ATCC 33300</strain>
    </source>
</reference>
<keyword evidence="3 5" id="KW-1133">Transmembrane helix</keyword>
<feature type="transmembrane region" description="Helical" evidence="5">
    <location>
        <begin position="393"/>
        <end position="415"/>
    </location>
</feature>
<dbReference type="InterPro" id="IPR051533">
    <property type="entry name" value="WaaL-like"/>
</dbReference>
<feature type="transmembrane region" description="Helical" evidence="5">
    <location>
        <begin position="482"/>
        <end position="503"/>
    </location>
</feature>
<gene>
    <name evidence="7" type="ORF">HMPREF0765_0003</name>
</gene>
<dbReference type="PANTHER" id="PTHR37422:SF13">
    <property type="entry name" value="LIPOPOLYSACCHARIDE BIOSYNTHESIS PROTEIN PA4999-RELATED"/>
    <property type="match status" value="1"/>
</dbReference>
<keyword evidence="2 5" id="KW-0812">Transmembrane</keyword>
<feature type="transmembrane region" description="Helical" evidence="5">
    <location>
        <begin position="65"/>
        <end position="81"/>
    </location>
</feature>
<dbReference type="HOGENOM" id="CLU_384901_0_0_10"/>
<organism evidence="7 8">
    <name type="scientific">Sphingobacterium spiritivorum ATCC 33300</name>
    <dbReference type="NCBI Taxonomy" id="525372"/>
    <lineage>
        <taxon>Bacteria</taxon>
        <taxon>Pseudomonadati</taxon>
        <taxon>Bacteroidota</taxon>
        <taxon>Sphingobacteriia</taxon>
        <taxon>Sphingobacteriales</taxon>
        <taxon>Sphingobacteriaceae</taxon>
        <taxon>Sphingobacterium</taxon>
    </lineage>
</organism>
<feature type="transmembrane region" description="Helical" evidence="5">
    <location>
        <begin position="273"/>
        <end position="290"/>
    </location>
</feature>
<keyword evidence="4 5" id="KW-0472">Membrane</keyword>
<feature type="transmembrane region" description="Helical" evidence="5">
    <location>
        <begin position="452"/>
        <end position="470"/>
    </location>
</feature>